<accession>A0A4P5ZIP3</accession>
<dbReference type="EMBL" id="BJCD01000051">
    <property type="protein sequence ID" value="GDZ95004.1"/>
    <property type="molecule type" value="Genomic_DNA"/>
</dbReference>
<dbReference type="Pfam" id="PF15919">
    <property type="entry name" value="HicB_lk_antitox"/>
    <property type="match status" value="1"/>
</dbReference>
<dbReference type="InterPro" id="IPR051404">
    <property type="entry name" value="TA_system_antitoxin"/>
</dbReference>
<dbReference type="Proteomes" id="UP000299794">
    <property type="component" value="Unassembled WGS sequence"/>
</dbReference>
<dbReference type="PANTHER" id="PTHR34504">
    <property type="entry name" value="ANTITOXIN HICB"/>
    <property type="match status" value="1"/>
</dbReference>
<dbReference type="RefSeq" id="WP_026788995.1">
    <property type="nucleotide sequence ID" value="NZ_BJCD01000051.1"/>
</dbReference>
<dbReference type="PANTHER" id="PTHR34504:SF2">
    <property type="entry name" value="UPF0150 PROTEIN SSL0259"/>
    <property type="match status" value="1"/>
</dbReference>
<dbReference type="AlphaFoldDB" id="A0A4P5ZIP3"/>
<dbReference type="Gene3D" id="3.30.160.250">
    <property type="match status" value="1"/>
</dbReference>
<organism evidence="2 3">
    <name type="scientific">Planktothrix agardhii CCAP 1459/11A</name>
    <dbReference type="NCBI Taxonomy" id="282420"/>
    <lineage>
        <taxon>Bacteria</taxon>
        <taxon>Bacillati</taxon>
        <taxon>Cyanobacteriota</taxon>
        <taxon>Cyanophyceae</taxon>
        <taxon>Oscillatoriophycideae</taxon>
        <taxon>Oscillatoriales</taxon>
        <taxon>Microcoleaceae</taxon>
        <taxon>Planktothrix</taxon>
    </lineage>
</organism>
<gene>
    <name evidence="2" type="ORF">PA905_31850</name>
</gene>
<proteinExistence type="predicted"/>
<evidence type="ECO:0000313" key="3">
    <source>
        <dbReference type="Proteomes" id="UP000299794"/>
    </source>
</evidence>
<dbReference type="InterPro" id="IPR031807">
    <property type="entry name" value="HicB-like"/>
</dbReference>
<feature type="domain" description="HicB-like antitoxin of toxin-antitoxin system" evidence="1">
    <location>
        <begin position="5"/>
        <end position="61"/>
    </location>
</feature>
<reference evidence="3" key="1">
    <citation type="submission" date="2019-02" db="EMBL/GenBank/DDBJ databases">
        <title>Draft genome sequence of Planktothrix agardhii NIES-905.</title>
        <authorList>
            <person name="Yamaguchi H."/>
            <person name="Suzuki S."/>
            <person name="Kawachi M."/>
        </authorList>
    </citation>
    <scope>NUCLEOTIDE SEQUENCE [LARGE SCALE GENOMIC DNA]</scope>
    <source>
        <strain evidence="3">CCAP 1459/11A</strain>
    </source>
</reference>
<evidence type="ECO:0000259" key="1">
    <source>
        <dbReference type="Pfam" id="PF15919"/>
    </source>
</evidence>
<dbReference type="SUPFAM" id="SSF143100">
    <property type="entry name" value="TTHA1013/TTHA0281-like"/>
    <property type="match status" value="1"/>
</dbReference>
<dbReference type="InterPro" id="IPR035069">
    <property type="entry name" value="TTHA1013/TTHA0281-like"/>
</dbReference>
<sequence>MKEYIVIFEWAGSNYSAYVPDLPGCISTGKTLEETENNIKEAIELYIDTLREDGQAIPEPSLTVKTISVAA</sequence>
<name>A0A4P5ZIP3_PLAAG</name>
<protein>
    <recommendedName>
        <fullName evidence="1">HicB-like antitoxin of toxin-antitoxin system domain-containing protein</fullName>
    </recommendedName>
</protein>
<evidence type="ECO:0000313" key="2">
    <source>
        <dbReference type="EMBL" id="GDZ95004.1"/>
    </source>
</evidence>
<comment type="caution">
    <text evidence="2">The sequence shown here is derived from an EMBL/GenBank/DDBJ whole genome shotgun (WGS) entry which is preliminary data.</text>
</comment>